<name>A0AB39T4X2_9ACTN</name>
<organism evidence="2">
    <name type="scientific">Streptomyces sp. R44</name>
    <dbReference type="NCBI Taxonomy" id="3238633"/>
    <lineage>
        <taxon>Bacteria</taxon>
        <taxon>Bacillati</taxon>
        <taxon>Actinomycetota</taxon>
        <taxon>Actinomycetes</taxon>
        <taxon>Kitasatosporales</taxon>
        <taxon>Streptomycetaceae</taxon>
        <taxon>Streptomyces</taxon>
    </lineage>
</organism>
<sequence length="214" mass="22827">MPRHTLARRNLLTLASEPWTLFENEPGAGGGGGGNTPQINEHGYPDNTPTSEMTPEHQVAYWRHHARKHEARANAGPDAAELERLRARDAELKTLEDAQLTDTQRIQAEKDAAEAARVAAEAARDAAVAEALRIRVAAEKGLTPAQAERLRGSTKEELEADADALKELFGSTSANDGAGSGAPRSGGPRGGDVGGSKTTQAGADLWRERNPRKN</sequence>
<proteinExistence type="predicted"/>
<dbReference type="EMBL" id="CP163444">
    <property type="protein sequence ID" value="XDQ74514.1"/>
    <property type="molecule type" value="Genomic_DNA"/>
</dbReference>
<evidence type="ECO:0000256" key="1">
    <source>
        <dbReference type="SAM" id="MobiDB-lite"/>
    </source>
</evidence>
<dbReference type="RefSeq" id="WP_369147036.1">
    <property type="nucleotide sequence ID" value="NZ_CP163444.1"/>
</dbReference>
<protein>
    <submittedName>
        <fullName evidence="2">Uncharacterized protein</fullName>
    </submittedName>
</protein>
<gene>
    <name evidence="2" type="ORF">AB5J54_30125</name>
</gene>
<evidence type="ECO:0000313" key="2">
    <source>
        <dbReference type="EMBL" id="XDQ74514.1"/>
    </source>
</evidence>
<accession>A0AB39T4X2</accession>
<reference evidence="2" key="1">
    <citation type="submission" date="2024-07" db="EMBL/GenBank/DDBJ databases">
        <authorList>
            <person name="Yu S.T."/>
        </authorList>
    </citation>
    <scope>NUCLEOTIDE SEQUENCE</scope>
    <source>
        <strain evidence="2">R44</strain>
    </source>
</reference>
<feature type="region of interest" description="Disordered" evidence="1">
    <location>
        <begin position="166"/>
        <end position="214"/>
    </location>
</feature>
<feature type="region of interest" description="Disordered" evidence="1">
    <location>
        <begin position="22"/>
        <end position="53"/>
    </location>
</feature>
<dbReference type="AlphaFoldDB" id="A0AB39T4X2"/>
<feature type="compositionally biased region" description="Basic and acidic residues" evidence="1">
    <location>
        <begin position="205"/>
        <end position="214"/>
    </location>
</feature>